<dbReference type="AlphaFoldDB" id="A0A0H5Q5L5"/>
<name>A0A0H5Q5L5_9ZZZZ</name>
<reference evidence="1" key="1">
    <citation type="submission" date="2015-06" db="EMBL/GenBank/DDBJ databases">
        <authorList>
            <person name="Joergensen T."/>
        </authorList>
    </citation>
    <scope>NUCLEOTIDE SEQUENCE</scope>
    <source>
        <strain evidence="1">RGFK1219</strain>
    </source>
</reference>
<proteinExistence type="predicted"/>
<reference evidence="1" key="2">
    <citation type="submission" date="2015-07" db="EMBL/GenBank/DDBJ databases">
        <title>Plasmids, circular viruses and viroids from rat gut.</title>
        <authorList>
            <person name="Jorgensen T.J."/>
            <person name="Hansen M.A."/>
            <person name="Xu Z."/>
            <person name="Tabak M.A."/>
            <person name="Sorensen S.J."/>
            <person name="Hansen L.H."/>
        </authorList>
    </citation>
    <scope>NUCLEOTIDE SEQUENCE</scope>
    <source>
        <strain evidence="1">RGFK1219</strain>
    </source>
</reference>
<protein>
    <submittedName>
        <fullName evidence="1">Uncharacterized protein</fullName>
    </submittedName>
</protein>
<organism evidence="1">
    <name type="scientific">uncultured prokaryote</name>
    <dbReference type="NCBI Taxonomy" id="198431"/>
    <lineage>
        <taxon>unclassified sequences</taxon>
        <taxon>environmental samples</taxon>
    </lineage>
</organism>
<evidence type="ECO:0000313" key="1">
    <source>
        <dbReference type="EMBL" id="CRY96699.1"/>
    </source>
</evidence>
<accession>A0A0H5Q5L5</accession>
<dbReference type="EMBL" id="LN853792">
    <property type="protein sequence ID" value="CRY96699.1"/>
    <property type="molecule type" value="Genomic_DNA"/>
</dbReference>
<sequence length="193" mass="20168">MAMTRFTAVWSGFRGAPGYSNFYFGGDGTVPGEIEADAARIRTFFNDIRDLLPTGLSVRIQPEAATIDETTGNITDLTAFDAPSQVIGGTNANYSAASGAVVNWLTGTYVNGRRLRGKTFLVPLTTSAYDGSGDLTGTALGTLQTAANDLVGEVGERALVVWSRPKNGSGGQSALVVSATVPDLGAILKSRRD</sequence>